<feature type="domain" description="VTT" evidence="7">
    <location>
        <begin position="62"/>
        <end position="177"/>
    </location>
</feature>
<dbReference type="EMBL" id="FLQY01000387">
    <property type="protein sequence ID" value="SBT11000.1"/>
    <property type="molecule type" value="Genomic_DNA"/>
</dbReference>
<keyword evidence="5 6" id="KW-0472">Membrane</keyword>
<dbReference type="InterPro" id="IPR032816">
    <property type="entry name" value="VTT_dom"/>
</dbReference>
<evidence type="ECO:0000259" key="7">
    <source>
        <dbReference type="Pfam" id="PF09335"/>
    </source>
</evidence>
<dbReference type="PANTHER" id="PTHR12677">
    <property type="entry name" value="GOLGI APPARATUS MEMBRANE PROTEIN TVP38-RELATED"/>
    <property type="match status" value="1"/>
</dbReference>
<evidence type="ECO:0000256" key="1">
    <source>
        <dbReference type="ARBA" id="ARBA00004651"/>
    </source>
</evidence>
<dbReference type="AlphaFoldDB" id="A0A1A8Y1J4"/>
<feature type="transmembrane region" description="Helical" evidence="6">
    <location>
        <begin position="157"/>
        <end position="180"/>
    </location>
</feature>
<gene>
    <name evidence="8" type="ORF">PROAA_820016</name>
</gene>
<comment type="caution">
    <text evidence="6">Lacks conserved residue(s) required for the propagation of feature annotation.</text>
</comment>
<proteinExistence type="inferred from homology"/>
<reference evidence="8 9" key="1">
    <citation type="submission" date="2016-06" db="EMBL/GenBank/DDBJ databases">
        <authorList>
            <person name="Kjaerup R.B."/>
            <person name="Dalgaard T.S."/>
            <person name="Juul-Madsen H.R."/>
        </authorList>
    </citation>
    <scope>NUCLEOTIDE SEQUENCE [LARGE SCALE GENOMIC DNA]</scope>
    <source>
        <strain evidence="8">2</strain>
    </source>
</reference>
<dbReference type="RefSeq" id="WP_186412549.1">
    <property type="nucleotide sequence ID" value="NZ_FLQY01000387.1"/>
</dbReference>
<keyword evidence="3 6" id="KW-0812">Transmembrane</keyword>
<dbReference type="GO" id="GO:0005886">
    <property type="term" value="C:plasma membrane"/>
    <property type="evidence" value="ECO:0007669"/>
    <property type="project" value="UniProtKB-SubCell"/>
</dbReference>
<evidence type="ECO:0000256" key="5">
    <source>
        <dbReference type="ARBA" id="ARBA00023136"/>
    </source>
</evidence>
<sequence>MQQNKRLLAVALFLGTLLAVFELSGLRDHFSLTFLQQQIAENRVSGLLVFVLLFSLGNLIQIPGWVFLAAAVLTLGRIWGGLATYVAASISCALTFFTIRLVGGDVLRQLKSKTAVRILGQLDARPIRSVVLLRVLFQTVPALNYALALSGIRFRQYFTGTLLGLPLPIILYCLFFDYLAKMLRIPGVQ</sequence>
<keyword evidence="9" id="KW-1185">Reference proteome</keyword>
<organism evidence="8 9">
    <name type="scientific">Candidatus Propionivibrio aalborgensis</name>
    <dbReference type="NCBI Taxonomy" id="1860101"/>
    <lineage>
        <taxon>Bacteria</taxon>
        <taxon>Pseudomonadati</taxon>
        <taxon>Pseudomonadota</taxon>
        <taxon>Betaproteobacteria</taxon>
        <taxon>Rhodocyclales</taxon>
        <taxon>Rhodocyclaceae</taxon>
        <taxon>Propionivibrio</taxon>
    </lineage>
</organism>
<keyword evidence="4 6" id="KW-1133">Transmembrane helix</keyword>
<evidence type="ECO:0000313" key="9">
    <source>
        <dbReference type="Proteomes" id="UP000199600"/>
    </source>
</evidence>
<comment type="subcellular location">
    <subcellularLocation>
        <location evidence="1 6">Cell membrane</location>
        <topology evidence="1 6">Multi-pass membrane protein</topology>
    </subcellularLocation>
</comment>
<name>A0A1A8Y1J4_9RHOO</name>
<evidence type="ECO:0000256" key="2">
    <source>
        <dbReference type="ARBA" id="ARBA00022475"/>
    </source>
</evidence>
<keyword evidence="2 6" id="KW-1003">Cell membrane</keyword>
<evidence type="ECO:0000256" key="6">
    <source>
        <dbReference type="RuleBase" id="RU366058"/>
    </source>
</evidence>
<evidence type="ECO:0000256" key="4">
    <source>
        <dbReference type="ARBA" id="ARBA00022989"/>
    </source>
</evidence>
<dbReference type="Proteomes" id="UP000199600">
    <property type="component" value="Unassembled WGS sequence"/>
</dbReference>
<evidence type="ECO:0000313" key="8">
    <source>
        <dbReference type="EMBL" id="SBT11000.1"/>
    </source>
</evidence>
<dbReference type="InterPro" id="IPR015414">
    <property type="entry name" value="TMEM64"/>
</dbReference>
<feature type="transmembrane region" description="Helical" evidence="6">
    <location>
        <begin position="47"/>
        <end position="75"/>
    </location>
</feature>
<dbReference type="Pfam" id="PF09335">
    <property type="entry name" value="VTT_dom"/>
    <property type="match status" value="1"/>
</dbReference>
<accession>A0A1A8Y1J4</accession>
<protein>
    <recommendedName>
        <fullName evidence="6">TVP38/TMEM64 family membrane protein</fullName>
    </recommendedName>
</protein>
<evidence type="ECO:0000256" key="3">
    <source>
        <dbReference type="ARBA" id="ARBA00022692"/>
    </source>
</evidence>
<dbReference type="PANTHER" id="PTHR12677:SF59">
    <property type="entry name" value="GOLGI APPARATUS MEMBRANE PROTEIN TVP38-RELATED"/>
    <property type="match status" value="1"/>
</dbReference>
<feature type="transmembrane region" description="Helical" evidence="6">
    <location>
        <begin position="82"/>
        <end position="103"/>
    </location>
</feature>
<comment type="similarity">
    <text evidence="6">Belongs to the TVP38/TMEM64 family.</text>
</comment>